<keyword evidence="1" id="KW-0812">Transmembrane</keyword>
<organism evidence="3 4">
    <name type="scientific">candidate division TA06 bacterium DG_24</name>
    <dbReference type="NCBI Taxonomy" id="1703770"/>
    <lineage>
        <taxon>Bacteria</taxon>
        <taxon>Bacteria division TA06</taxon>
    </lineage>
</organism>
<name>A0A0S7WVY3_UNCT6</name>
<feature type="domain" description="Putative zinc-finger" evidence="2">
    <location>
        <begin position="3"/>
        <end position="37"/>
    </location>
</feature>
<dbReference type="Gene3D" id="1.10.10.1320">
    <property type="entry name" value="Anti-sigma factor, zinc-finger domain"/>
    <property type="match status" value="1"/>
</dbReference>
<evidence type="ECO:0000259" key="2">
    <source>
        <dbReference type="Pfam" id="PF13490"/>
    </source>
</evidence>
<evidence type="ECO:0000313" key="4">
    <source>
        <dbReference type="Proteomes" id="UP000052008"/>
    </source>
</evidence>
<dbReference type="InterPro" id="IPR027383">
    <property type="entry name" value="Znf_put"/>
</dbReference>
<dbReference type="Proteomes" id="UP000052008">
    <property type="component" value="Unassembled WGS sequence"/>
</dbReference>
<keyword evidence="1" id="KW-0472">Membrane</keyword>
<dbReference type="InterPro" id="IPR041916">
    <property type="entry name" value="Anti_sigma_zinc_sf"/>
</dbReference>
<accession>A0A0S7WVY3</accession>
<evidence type="ECO:0000313" key="3">
    <source>
        <dbReference type="EMBL" id="KPJ54073.1"/>
    </source>
</evidence>
<reference evidence="3 4" key="1">
    <citation type="journal article" date="2015" name="Microbiome">
        <title>Genomic resolution of linkages in carbon, nitrogen, and sulfur cycling among widespread estuary sediment bacteria.</title>
        <authorList>
            <person name="Baker B.J."/>
            <person name="Lazar C.S."/>
            <person name="Teske A.P."/>
            <person name="Dick G.J."/>
        </authorList>
    </citation>
    <scope>NUCLEOTIDE SEQUENCE [LARGE SCALE GENOMIC DNA]</scope>
    <source>
        <strain evidence="3">DG_24</strain>
    </source>
</reference>
<dbReference type="AlphaFoldDB" id="A0A0S7WVY3"/>
<feature type="transmembrane region" description="Helical" evidence="1">
    <location>
        <begin position="108"/>
        <end position="130"/>
    </location>
</feature>
<gene>
    <name evidence="3" type="ORF">AMJ39_02100</name>
</gene>
<dbReference type="STRING" id="1703770.AMJ39_02100"/>
<comment type="caution">
    <text evidence="3">The sequence shown here is derived from an EMBL/GenBank/DDBJ whole genome shotgun (WGS) entry which is preliminary data.</text>
</comment>
<feature type="transmembrane region" description="Helical" evidence="1">
    <location>
        <begin position="77"/>
        <end position="96"/>
    </location>
</feature>
<proteinExistence type="predicted"/>
<keyword evidence="1" id="KW-1133">Transmembrane helix</keyword>
<sequence>MPCDDYKLLIMSLLDGEIGPDERVRLEDHIRECPACARELEEFRKLKGVTDQMKFVEPEDEVWERYWANVYNRLERGVAWILTSIGTILVLIYAAFRFVDQFVRDPQVSLLLKVAVVALLIGVVVLFVSVARERIFIWRKDKYRGVIR</sequence>
<dbReference type="Pfam" id="PF13490">
    <property type="entry name" value="zf-HC2"/>
    <property type="match status" value="1"/>
</dbReference>
<dbReference type="EMBL" id="LIZS01000007">
    <property type="protein sequence ID" value="KPJ54073.1"/>
    <property type="molecule type" value="Genomic_DNA"/>
</dbReference>
<protein>
    <recommendedName>
        <fullName evidence="2">Putative zinc-finger domain-containing protein</fullName>
    </recommendedName>
</protein>
<evidence type="ECO:0000256" key="1">
    <source>
        <dbReference type="SAM" id="Phobius"/>
    </source>
</evidence>